<dbReference type="PANTHER" id="PTHR30558">
    <property type="entry name" value="EXBD MEMBRANE COMPONENT OF PMF-DRIVEN MACROMOLECULE IMPORT SYSTEM"/>
    <property type="match status" value="1"/>
</dbReference>
<keyword evidence="7" id="KW-0653">Protein transport</keyword>
<evidence type="ECO:0000256" key="3">
    <source>
        <dbReference type="ARBA" id="ARBA00022475"/>
    </source>
</evidence>
<dbReference type="InterPro" id="IPR003400">
    <property type="entry name" value="ExbD"/>
</dbReference>
<evidence type="ECO:0000256" key="6">
    <source>
        <dbReference type="ARBA" id="ARBA00023136"/>
    </source>
</evidence>
<evidence type="ECO:0000256" key="2">
    <source>
        <dbReference type="ARBA" id="ARBA00005811"/>
    </source>
</evidence>
<organism evidence="8 9">
    <name type="scientific">Marinoscillum luteum</name>
    <dbReference type="NCBI Taxonomy" id="861051"/>
    <lineage>
        <taxon>Bacteria</taxon>
        <taxon>Pseudomonadati</taxon>
        <taxon>Bacteroidota</taxon>
        <taxon>Cytophagia</taxon>
        <taxon>Cytophagales</taxon>
        <taxon>Reichenbachiellaceae</taxon>
        <taxon>Marinoscillum</taxon>
    </lineage>
</organism>
<evidence type="ECO:0000256" key="7">
    <source>
        <dbReference type="RuleBase" id="RU003879"/>
    </source>
</evidence>
<keyword evidence="9" id="KW-1185">Reference proteome</keyword>
<evidence type="ECO:0000313" key="9">
    <source>
        <dbReference type="Proteomes" id="UP001610063"/>
    </source>
</evidence>
<dbReference type="Proteomes" id="UP001610063">
    <property type="component" value="Unassembled WGS sequence"/>
</dbReference>
<dbReference type="PANTHER" id="PTHR30558:SF3">
    <property type="entry name" value="BIOPOLYMER TRANSPORT PROTEIN EXBD-RELATED"/>
    <property type="match status" value="1"/>
</dbReference>
<comment type="similarity">
    <text evidence="2 7">Belongs to the ExbD/TolR family.</text>
</comment>
<proteinExistence type="inferred from homology"/>
<reference evidence="8 9" key="1">
    <citation type="journal article" date="2013" name="Int. J. Syst. Evol. Microbiol.">
        <title>Marinoscillum luteum sp. nov., isolated from marine sediment.</title>
        <authorList>
            <person name="Cha I.T."/>
            <person name="Park S.J."/>
            <person name="Kim S.J."/>
            <person name="Kim J.G."/>
            <person name="Jung M.Y."/>
            <person name="Shin K.S."/>
            <person name="Kwon K.K."/>
            <person name="Yang S.H."/>
            <person name="Seo Y.S."/>
            <person name="Rhee S.K."/>
        </authorList>
    </citation>
    <scope>NUCLEOTIDE SEQUENCE [LARGE SCALE GENOMIC DNA]</scope>
    <source>
        <strain evidence="8 9">KCTC 23939</strain>
    </source>
</reference>
<gene>
    <name evidence="8" type="ORF">ACHKAR_12745</name>
</gene>
<evidence type="ECO:0000256" key="1">
    <source>
        <dbReference type="ARBA" id="ARBA00004162"/>
    </source>
</evidence>
<dbReference type="Pfam" id="PF02472">
    <property type="entry name" value="ExbD"/>
    <property type="match status" value="1"/>
</dbReference>
<protein>
    <submittedName>
        <fullName evidence="8">ExbD/TolR family protein</fullName>
    </submittedName>
</protein>
<comment type="caution">
    <text evidence="8">The sequence shown here is derived from an EMBL/GenBank/DDBJ whole genome shotgun (WGS) entry which is preliminary data.</text>
</comment>
<evidence type="ECO:0000256" key="5">
    <source>
        <dbReference type="ARBA" id="ARBA00022989"/>
    </source>
</evidence>
<keyword evidence="4 7" id="KW-0812">Transmembrane</keyword>
<name>A0ABW7N9V8_9BACT</name>
<evidence type="ECO:0000256" key="4">
    <source>
        <dbReference type="ARBA" id="ARBA00022692"/>
    </source>
</evidence>
<dbReference type="RefSeq" id="WP_159584924.1">
    <property type="nucleotide sequence ID" value="NZ_JBIPKE010000017.1"/>
</dbReference>
<comment type="subcellular location">
    <subcellularLocation>
        <location evidence="1">Cell membrane</location>
        <topology evidence="1">Single-pass membrane protein</topology>
    </subcellularLocation>
    <subcellularLocation>
        <location evidence="7">Cell membrane</location>
        <topology evidence="7">Single-pass type II membrane protein</topology>
    </subcellularLocation>
</comment>
<keyword evidence="3" id="KW-1003">Cell membrane</keyword>
<sequence length="211" mass="23641">MPRGKKRPLPEVSSGSMADIAFLLLIFFLVTTTIANDKGITLLLPPKPDPNEPPPEVTKNDKNIYKILANSSDQLLVEDEPYKGTMEDLKREVKEFVLNFGDPTEEGIIVYNSLPSPMKAEVNRFGKRLDSSDDPTECVVSFKAARGTSYELYINVLDAINGAYNEIYAQRVGISVEEWLALDKDDDIQKDMYNRARSNIPRAISIAEPDK</sequence>
<keyword evidence="6" id="KW-0472">Membrane</keyword>
<keyword evidence="7" id="KW-0813">Transport</keyword>
<keyword evidence="5" id="KW-1133">Transmembrane helix</keyword>
<accession>A0ABW7N9V8</accession>
<evidence type="ECO:0000313" key="8">
    <source>
        <dbReference type="EMBL" id="MFH6984313.1"/>
    </source>
</evidence>
<dbReference type="EMBL" id="JBIPKE010000017">
    <property type="protein sequence ID" value="MFH6984313.1"/>
    <property type="molecule type" value="Genomic_DNA"/>
</dbReference>